<evidence type="ECO:0000313" key="1">
    <source>
        <dbReference type="EMBL" id="VYU71413.1"/>
    </source>
</evidence>
<gene>
    <name evidence="1" type="primary">swrC</name>
    <name evidence="1" type="ORF">PCLFYP37_00826</name>
</gene>
<dbReference type="Gene3D" id="3.30.2090.10">
    <property type="entry name" value="Multidrug efflux transporter AcrB TolC docking domain, DN and DC subdomains"/>
    <property type="match status" value="1"/>
</dbReference>
<dbReference type="EMBL" id="CACRUT010000035">
    <property type="protein sequence ID" value="VYU71413.1"/>
    <property type="molecule type" value="Genomic_DNA"/>
</dbReference>
<dbReference type="SUPFAM" id="SSF82693">
    <property type="entry name" value="Multidrug efflux transporter AcrB pore domain, PN1, PN2, PC1 and PC2 subdomains"/>
    <property type="match status" value="2"/>
</dbReference>
<dbReference type="AlphaFoldDB" id="A0A6N3H4W6"/>
<dbReference type="PANTHER" id="PTHR32063">
    <property type="match status" value="1"/>
</dbReference>
<reference evidence="1" key="1">
    <citation type="submission" date="2019-11" db="EMBL/GenBank/DDBJ databases">
        <authorList>
            <person name="Feng L."/>
        </authorList>
    </citation>
    <scope>NUCLEOTIDE SEQUENCE</scope>
    <source>
        <strain evidence="1">PclaraLFYP37</strain>
    </source>
</reference>
<proteinExistence type="predicted"/>
<dbReference type="Gene3D" id="3.30.70.1430">
    <property type="entry name" value="Multidrug efflux transporter AcrB pore domain"/>
    <property type="match status" value="1"/>
</dbReference>
<dbReference type="Gene3D" id="1.20.1640.10">
    <property type="entry name" value="Multidrug efflux transporter AcrB transmembrane domain"/>
    <property type="match status" value="1"/>
</dbReference>
<dbReference type="InterPro" id="IPR027463">
    <property type="entry name" value="AcrB_DN_DC_subdom"/>
</dbReference>
<dbReference type="GO" id="GO:0042910">
    <property type="term" value="F:xenobiotic transmembrane transporter activity"/>
    <property type="evidence" value="ECO:0007669"/>
    <property type="project" value="TreeGrafter"/>
</dbReference>
<accession>A0A6N3H4W6</accession>
<dbReference type="Gene3D" id="3.30.70.1320">
    <property type="entry name" value="Multidrug efflux transporter AcrB pore domain like"/>
    <property type="match status" value="1"/>
</dbReference>
<dbReference type="Pfam" id="PF00873">
    <property type="entry name" value="ACR_tran"/>
    <property type="match status" value="1"/>
</dbReference>
<name>A0A6N3H4W6_9BACT</name>
<sequence>MTDISKWAFKNRNLVYFFIAVLIAGGAWSCYEMSKLEDPEIKVKTAMIVTTYPGASAHQVELEVTDVLEKSIRNMGGIDYIESYSYNDLSLIQVELLTTVKDDDVEQYWDLLRRKVEDVRNTLPAGASAPIVKDDFGNVYGMFYALTGDGLSDRELSDYAELIKRELAVLKGIERVELYGKRPECINISLLQDRMANLGVKPAEVLATLNGQNQTTYTGYYENGDNRIRVTVRYN</sequence>
<protein>
    <submittedName>
        <fullName evidence="1">Swarming motility protein SwrC</fullName>
    </submittedName>
</protein>
<dbReference type="InterPro" id="IPR001036">
    <property type="entry name" value="Acrflvin-R"/>
</dbReference>
<organism evidence="1">
    <name type="scientific">Paraprevotella clara</name>
    <dbReference type="NCBI Taxonomy" id="454154"/>
    <lineage>
        <taxon>Bacteria</taxon>
        <taxon>Pseudomonadati</taxon>
        <taxon>Bacteroidota</taxon>
        <taxon>Bacteroidia</taxon>
        <taxon>Bacteroidales</taxon>
        <taxon>Prevotellaceae</taxon>
        <taxon>Paraprevotella</taxon>
    </lineage>
</organism>
<dbReference type="PANTHER" id="PTHR32063:SF18">
    <property type="entry name" value="CATION EFFLUX SYSTEM PROTEIN"/>
    <property type="match status" value="1"/>
</dbReference>
<dbReference type="GO" id="GO:0005886">
    <property type="term" value="C:plasma membrane"/>
    <property type="evidence" value="ECO:0007669"/>
    <property type="project" value="TreeGrafter"/>
</dbReference>